<comment type="caution">
    <text evidence="2">The sequence shown here is derived from an EMBL/GenBank/DDBJ whole genome shotgun (WGS) entry which is preliminary data.</text>
</comment>
<evidence type="ECO:0000313" key="2">
    <source>
        <dbReference type="EMBL" id="KAL2623273.1"/>
    </source>
</evidence>
<gene>
    <name evidence="2" type="ORF">R1flu_003478</name>
</gene>
<accession>A0ABD1Y958</accession>
<feature type="domain" description="Reverse transcriptase" evidence="1">
    <location>
        <begin position="1"/>
        <end position="178"/>
    </location>
</feature>
<keyword evidence="3" id="KW-1185">Reference proteome</keyword>
<dbReference type="Proteomes" id="UP001605036">
    <property type="component" value="Unassembled WGS sequence"/>
</dbReference>
<organism evidence="2 3">
    <name type="scientific">Riccia fluitans</name>
    <dbReference type="NCBI Taxonomy" id="41844"/>
    <lineage>
        <taxon>Eukaryota</taxon>
        <taxon>Viridiplantae</taxon>
        <taxon>Streptophyta</taxon>
        <taxon>Embryophyta</taxon>
        <taxon>Marchantiophyta</taxon>
        <taxon>Marchantiopsida</taxon>
        <taxon>Marchantiidae</taxon>
        <taxon>Marchantiales</taxon>
        <taxon>Ricciaceae</taxon>
        <taxon>Riccia</taxon>
    </lineage>
</organism>
<dbReference type="PANTHER" id="PTHR47027:SF20">
    <property type="entry name" value="REVERSE TRANSCRIPTASE-LIKE PROTEIN WITH RNA-DIRECTED DNA POLYMERASE DOMAIN"/>
    <property type="match status" value="1"/>
</dbReference>
<name>A0ABD1Y958_9MARC</name>
<evidence type="ECO:0000259" key="1">
    <source>
        <dbReference type="PROSITE" id="PS50878"/>
    </source>
</evidence>
<protein>
    <recommendedName>
        <fullName evidence="1">Reverse transcriptase domain-containing protein</fullName>
    </recommendedName>
</protein>
<dbReference type="AlphaFoldDB" id="A0ABD1Y958"/>
<proteinExistence type="predicted"/>
<sequence>MTLFPGMPKLVHLLQDLHIGTQAAIKLAGKLSEWFNITIGVRQGCVIAPLLFNVFFDCVRAVRVALAKMPEGCGVKLAYHANGELFEKSLGGEASMQIISTLLYADDMVLMSCDRVELECMLQVMDAMCNKMGMCINASKTELMAFDPTSPEALPPGVMLSGDLAKYVSVFRYLGGMVSTACDYDLEVRARVGKACGWFSHMQQLWRMKRMSITTKMRCYNAYVMPILLFGSETWVVTQQQFDRLECVQSSRLQDVSADPWRSFK</sequence>
<dbReference type="InterPro" id="IPR043502">
    <property type="entry name" value="DNA/RNA_pol_sf"/>
</dbReference>
<dbReference type="SUPFAM" id="SSF56672">
    <property type="entry name" value="DNA/RNA polymerases"/>
    <property type="match status" value="1"/>
</dbReference>
<dbReference type="EMBL" id="JBHFFA010000006">
    <property type="protein sequence ID" value="KAL2623273.1"/>
    <property type="molecule type" value="Genomic_DNA"/>
</dbReference>
<evidence type="ECO:0000313" key="3">
    <source>
        <dbReference type="Proteomes" id="UP001605036"/>
    </source>
</evidence>
<dbReference type="PANTHER" id="PTHR47027">
    <property type="entry name" value="REVERSE TRANSCRIPTASE DOMAIN-CONTAINING PROTEIN"/>
    <property type="match status" value="1"/>
</dbReference>
<dbReference type="Pfam" id="PF00078">
    <property type="entry name" value="RVT_1"/>
    <property type="match status" value="1"/>
</dbReference>
<dbReference type="PROSITE" id="PS50878">
    <property type="entry name" value="RT_POL"/>
    <property type="match status" value="1"/>
</dbReference>
<reference evidence="2 3" key="1">
    <citation type="submission" date="2024-09" db="EMBL/GenBank/DDBJ databases">
        <title>Chromosome-scale assembly of Riccia fluitans.</title>
        <authorList>
            <person name="Paukszto L."/>
            <person name="Sawicki J."/>
            <person name="Karawczyk K."/>
            <person name="Piernik-Szablinska J."/>
            <person name="Szczecinska M."/>
            <person name="Mazdziarz M."/>
        </authorList>
    </citation>
    <scope>NUCLEOTIDE SEQUENCE [LARGE SCALE GENOMIC DNA]</scope>
    <source>
        <strain evidence="2">Rf_01</strain>
        <tissue evidence="2">Aerial parts of the thallus</tissue>
    </source>
</reference>
<dbReference type="InterPro" id="IPR000477">
    <property type="entry name" value="RT_dom"/>
</dbReference>